<dbReference type="InterPro" id="IPR034087">
    <property type="entry name" value="C/VIF1"/>
</dbReference>
<protein>
    <recommendedName>
        <fullName evidence="5">Pectinesterase inhibitor domain-containing protein</fullName>
    </recommendedName>
</protein>
<evidence type="ECO:0000256" key="2">
    <source>
        <dbReference type="ARBA" id="ARBA00023157"/>
    </source>
</evidence>
<evidence type="ECO:0000256" key="3">
    <source>
        <dbReference type="ARBA" id="ARBA00038471"/>
    </source>
</evidence>
<comment type="caution">
    <text evidence="6">The sequence shown here is derived from an EMBL/GenBank/DDBJ whole genome shotgun (WGS) entry which is preliminary data.</text>
</comment>
<reference evidence="6" key="1">
    <citation type="submission" date="2022-02" db="EMBL/GenBank/DDBJ databases">
        <authorList>
            <person name="Henning P.M."/>
            <person name="McCubbin A.G."/>
            <person name="Shore J.S."/>
        </authorList>
    </citation>
    <scope>NUCLEOTIDE SEQUENCE</scope>
    <source>
        <strain evidence="6">F60SS</strain>
        <tissue evidence="6">Leaves</tissue>
    </source>
</reference>
<dbReference type="Gene3D" id="1.20.140.40">
    <property type="entry name" value="Invertase/pectin methylesterase inhibitor family protein"/>
    <property type="match status" value="1"/>
</dbReference>
<evidence type="ECO:0000313" key="6">
    <source>
        <dbReference type="EMBL" id="KAJ4836093.1"/>
    </source>
</evidence>
<dbReference type="InterPro" id="IPR052421">
    <property type="entry name" value="PCW_Enzyme_Inhibitor"/>
</dbReference>
<comment type="similarity">
    <text evidence="3">Belongs to the PMEI family.</text>
</comment>
<keyword evidence="2" id="KW-1015">Disulfide bond</keyword>
<keyword evidence="1 4" id="KW-0732">Signal</keyword>
<dbReference type="Pfam" id="PF04043">
    <property type="entry name" value="PMEI"/>
    <property type="match status" value="1"/>
</dbReference>
<dbReference type="CDD" id="cd15796">
    <property type="entry name" value="CIF_like"/>
    <property type="match status" value="1"/>
</dbReference>
<dbReference type="SUPFAM" id="SSF101148">
    <property type="entry name" value="Plant invertase/pectin methylesterase inhibitor"/>
    <property type="match status" value="1"/>
</dbReference>
<organism evidence="6 7">
    <name type="scientific">Turnera subulata</name>
    <dbReference type="NCBI Taxonomy" id="218843"/>
    <lineage>
        <taxon>Eukaryota</taxon>
        <taxon>Viridiplantae</taxon>
        <taxon>Streptophyta</taxon>
        <taxon>Embryophyta</taxon>
        <taxon>Tracheophyta</taxon>
        <taxon>Spermatophyta</taxon>
        <taxon>Magnoliopsida</taxon>
        <taxon>eudicotyledons</taxon>
        <taxon>Gunneridae</taxon>
        <taxon>Pentapetalae</taxon>
        <taxon>rosids</taxon>
        <taxon>fabids</taxon>
        <taxon>Malpighiales</taxon>
        <taxon>Passifloraceae</taxon>
        <taxon>Turnera</taxon>
    </lineage>
</organism>
<dbReference type="GO" id="GO:0004857">
    <property type="term" value="F:enzyme inhibitor activity"/>
    <property type="evidence" value="ECO:0007669"/>
    <property type="project" value="InterPro"/>
</dbReference>
<dbReference type="PANTHER" id="PTHR36710">
    <property type="entry name" value="PECTINESTERASE INHIBITOR-LIKE"/>
    <property type="match status" value="1"/>
</dbReference>
<evidence type="ECO:0000256" key="1">
    <source>
        <dbReference type="ARBA" id="ARBA00022729"/>
    </source>
</evidence>
<dbReference type="FunFam" id="1.20.140.40:FF:000009">
    <property type="entry name" value="Invertase/pectin methylesterase inhibitor family protein"/>
    <property type="match status" value="1"/>
</dbReference>
<keyword evidence="7" id="KW-1185">Reference proteome</keyword>
<accession>A0A9Q0FRA1</accession>
<dbReference type="AlphaFoldDB" id="A0A9Q0FRA1"/>
<dbReference type="OrthoDB" id="764172at2759"/>
<sequence length="174" mass="18947">MPPKGSFSSLSIIIILVLSSSIPSIQCGDLIDQICKKTPFYDLCVLSLQPNTATDVKTLASTMANLVLSNATDTLNYIQQLIKQAPDPDQQRLLADCAEVYIPVVKYNLPQAINALLRGRFGFAKYVISDTRKQADQCEKGFSGSNKSPLTDRNKLLGNLCDVALAILNLAGKR</sequence>
<dbReference type="Proteomes" id="UP001141552">
    <property type="component" value="Unassembled WGS sequence"/>
</dbReference>
<dbReference type="SMART" id="SM00856">
    <property type="entry name" value="PMEI"/>
    <property type="match status" value="1"/>
</dbReference>
<gene>
    <name evidence="6" type="ORF">Tsubulata_029659</name>
</gene>
<proteinExistence type="inferred from homology"/>
<dbReference type="InterPro" id="IPR006501">
    <property type="entry name" value="Pectinesterase_inhib_dom"/>
</dbReference>
<reference evidence="6" key="2">
    <citation type="journal article" date="2023" name="Plants (Basel)">
        <title>Annotation of the Turnera subulata (Passifloraceae) Draft Genome Reveals the S-Locus Evolved after the Divergence of Turneroideae from Passifloroideae in a Stepwise Manner.</title>
        <authorList>
            <person name="Henning P.M."/>
            <person name="Roalson E.H."/>
            <person name="Mir W."/>
            <person name="McCubbin A.G."/>
            <person name="Shore J.S."/>
        </authorList>
    </citation>
    <scope>NUCLEOTIDE SEQUENCE</scope>
    <source>
        <strain evidence="6">F60SS</strain>
    </source>
</reference>
<dbReference type="EMBL" id="JAKUCV010004231">
    <property type="protein sequence ID" value="KAJ4836093.1"/>
    <property type="molecule type" value="Genomic_DNA"/>
</dbReference>
<feature type="signal peptide" evidence="4">
    <location>
        <begin position="1"/>
        <end position="27"/>
    </location>
</feature>
<feature type="chain" id="PRO_5040374474" description="Pectinesterase inhibitor domain-containing protein" evidence="4">
    <location>
        <begin position="28"/>
        <end position="174"/>
    </location>
</feature>
<dbReference type="PANTHER" id="PTHR36710:SF18">
    <property type="entry name" value="PECTINESTERASE INHIBITOR 5-RELATED"/>
    <property type="match status" value="1"/>
</dbReference>
<evidence type="ECO:0000313" key="7">
    <source>
        <dbReference type="Proteomes" id="UP001141552"/>
    </source>
</evidence>
<dbReference type="NCBIfam" id="TIGR01614">
    <property type="entry name" value="PME_inhib"/>
    <property type="match status" value="1"/>
</dbReference>
<feature type="domain" description="Pectinesterase inhibitor" evidence="5">
    <location>
        <begin position="26"/>
        <end position="167"/>
    </location>
</feature>
<evidence type="ECO:0000256" key="4">
    <source>
        <dbReference type="SAM" id="SignalP"/>
    </source>
</evidence>
<evidence type="ECO:0000259" key="5">
    <source>
        <dbReference type="SMART" id="SM00856"/>
    </source>
</evidence>
<name>A0A9Q0FRA1_9ROSI</name>
<dbReference type="InterPro" id="IPR035513">
    <property type="entry name" value="Invertase/methylesterase_inhib"/>
</dbReference>